<dbReference type="EMBL" id="JBFXLS010000122">
    <property type="protein sequence ID" value="KAL2814695.1"/>
    <property type="molecule type" value="Genomic_DNA"/>
</dbReference>
<accession>A0ABR4HH91</accession>
<dbReference type="InterPro" id="IPR051411">
    <property type="entry name" value="Polyketide_trans_af380"/>
</dbReference>
<dbReference type="Proteomes" id="UP001610335">
    <property type="component" value="Unassembled WGS sequence"/>
</dbReference>
<gene>
    <name evidence="3" type="ORF">BDW59DRAFT_176395</name>
</gene>
<protein>
    <submittedName>
        <fullName evidence="3">Alpha/Beta hydrolase protein</fullName>
    </submittedName>
</protein>
<evidence type="ECO:0000313" key="3">
    <source>
        <dbReference type="EMBL" id="KAL2814695.1"/>
    </source>
</evidence>
<evidence type="ECO:0000313" key="4">
    <source>
        <dbReference type="Proteomes" id="UP001610335"/>
    </source>
</evidence>
<sequence length="283" mass="31659">MPQDVEIKTHDGTILRGWFYPAGTKAPVVIMSAGLSGIKEHHLPAYAEQFQRAGYAVILYDHRNWGESDGTQDTHDVVHYTSTQLDVDPARIAIWGSSFSGGIALIVGATDPRVKVVLSQVPFMSGTSTRSRLPAVILDKLFADRGETTSSDPTYIRTYPETLEEAQNPVNGTMVGTEETFRHYQHTQSFEPRRENKITLQSLFHAIRSEPKNYVVKLRPSPLFMAVSLKDSLIDPQIQLDAFHTAGEPKELLKLDCGHFEVYHGCPFKKNIAAQLAFLDKYL</sequence>
<dbReference type="PANTHER" id="PTHR47751">
    <property type="entry name" value="SUPERFAMILY HYDROLASE, PUTATIVE (AFU_ORTHOLOGUE AFUA_2G16580)-RELATED"/>
    <property type="match status" value="1"/>
</dbReference>
<dbReference type="InterPro" id="IPR000383">
    <property type="entry name" value="Xaa-Pro-like_dom"/>
</dbReference>
<keyword evidence="4" id="KW-1185">Reference proteome</keyword>
<organism evidence="3 4">
    <name type="scientific">Aspergillus cavernicola</name>
    <dbReference type="NCBI Taxonomy" id="176166"/>
    <lineage>
        <taxon>Eukaryota</taxon>
        <taxon>Fungi</taxon>
        <taxon>Dikarya</taxon>
        <taxon>Ascomycota</taxon>
        <taxon>Pezizomycotina</taxon>
        <taxon>Eurotiomycetes</taxon>
        <taxon>Eurotiomycetidae</taxon>
        <taxon>Eurotiales</taxon>
        <taxon>Aspergillaceae</taxon>
        <taxon>Aspergillus</taxon>
        <taxon>Aspergillus subgen. Nidulantes</taxon>
    </lineage>
</organism>
<dbReference type="InterPro" id="IPR029058">
    <property type="entry name" value="AB_hydrolase_fold"/>
</dbReference>
<feature type="domain" description="Xaa-Pro dipeptidyl-peptidase-like" evidence="2">
    <location>
        <begin position="23"/>
        <end position="126"/>
    </location>
</feature>
<dbReference type="Pfam" id="PF02129">
    <property type="entry name" value="Peptidase_S15"/>
    <property type="match status" value="1"/>
</dbReference>
<dbReference type="GO" id="GO:0016787">
    <property type="term" value="F:hydrolase activity"/>
    <property type="evidence" value="ECO:0007669"/>
    <property type="project" value="UniProtKB-KW"/>
</dbReference>
<proteinExistence type="inferred from homology"/>
<comment type="similarity">
    <text evidence="1">Belongs to the polyketide transferase af380 family.</text>
</comment>
<reference evidence="3 4" key="1">
    <citation type="submission" date="2024-07" db="EMBL/GenBank/DDBJ databases">
        <title>Section-level genome sequencing and comparative genomics of Aspergillus sections Usti and Cavernicolus.</title>
        <authorList>
            <consortium name="Lawrence Berkeley National Laboratory"/>
            <person name="Nybo J.L."/>
            <person name="Vesth T.C."/>
            <person name="Theobald S."/>
            <person name="Frisvad J.C."/>
            <person name="Larsen T.O."/>
            <person name="Kjaerboelling I."/>
            <person name="Rothschild-Mancinelli K."/>
            <person name="Lyhne E.K."/>
            <person name="Kogle M.E."/>
            <person name="Barry K."/>
            <person name="Clum A."/>
            <person name="Na H."/>
            <person name="Ledsgaard L."/>
            <person name="Lin J."/>
            <person name="Lipzen A."/>
            <person name="Kuo A."/>
            <person name="Riley R."/>
            <person name="Mondo S."/>
            <person name="LaButti K."/>
            <person name="Haridas S."/>
            <person name="Pangalinan J."/>
            <person name="Salamov A.A."/>
            <person name="Simmons B.A."/>
            <person name="Magnuson J.K."/>
            <person name="Chen J."/>
            <person name="Drula E."/>
            <person name="Henrissat B."/>
            <person name="Wiebenga A."/>
            <person name="Lubbers R.J."/>
            <person name="Gomes A.C."/>
            <person name="Makela M.R."/>
            <person name="Stajich J."/>
            <person name="Grigoriev I.V."/>
            <person name="Mortensen U.H."/>
            <person name="De vries R.P."/>
            <person name="Baker S.E."/>
            <person name="Andersen M.R."/>
        </authorList>
    </citation>
    <scope>NUCLEOTIDE SEQUENCE [LARGE SCALE GENOMIC DNA]</scope>
    <source>
        <strain evidence="3 4">CBS 600.67</strain>
    </source>
</reference>
<evidence type="ECO:0000259" key="2">
    <source>
        <dbReference type="Pfam" id="PF02129"/>
    </source>
</evidence>
<name>A0ABR4HH91_9EURO</name>
<dbReference type="Gene3D" id="3.40.50.1820">
    <property type="entry name" value="alpha/beta hydrolase"/>
    <property type="match status" value="1"/>
</dbReference>
<dbReference type="SUPFAM" id="SSF53474">
    <property type="entry name" value="alpha/beta-Hydrolases"/>
    <property type="match status" value="1"/>
</dbReference>
<comment type="caution">
    <text evidence="3">The sequence shown here is derived from an EMBL/GenBank/DDBJ whole genome shotgun (WGS) entry which is preliminary data.</text>
</comment>
<evidence type="ECO:0000256" key="1">
    <source>
        <dbReference type="ARBA" id="ARBA00029464"/>
    </source>
</evidence>
<dbReference type="PANTHER" id="PTHR47751:SF2">
    <property type="entry name" value="DLTD N-TERMINAL DOMAIN PROTEIN (AFU_ORTHOLOGUE AFUA_8G00380)-RELATED"/>
    <property type="match status" value="1"/>
</dbReference>
<keyword evidence="3" id="KW-0378">Hydrolase</keyword>
<dbReference type="Gene3D" id="1.10.10.800">
    <property type="match status" value="1"/>
</dbReference>